<sequence>MDASSAAAAVAAARRRGITQDGVRSLGRPAGAVGEGLSRNLSSLSETSTVASSKSSLLQSSFHSNHSFDTRSFLKAARPIAWRITEGFSWTSKITIRDAPTREMPSPHALMEPKKTLASVGLIGCLVCISVSRYRELYALAWLRLCFLFPYLLMTTLLKCKSDIK</sequence>
<feature type="transmembrane region" description="Helical" evidence="1">
    <location>
        <begin position="140"/>
        <end position="158"/>
    </location>
</feature>
<reference evidence="2" key="2">
    <citation type="submission" date="2018-04" db="EMBL/GenBank/DDBJ databases">
        <title>OnivRS2 (Oryza nivara Reference Sequence Version 2).</title>
        <authorList>
            <person name="Zhang J."/>
            <person name="Kudrna D."/>
            <person name="Lee S."/>
            <person name="Talag J."/>
            <person name="Rajasekar S."/>
            <person name="Welchert J."/>
            <person name="Hsing Y.-I."/>
            <person name="Wing R.A."/>
        </authorList>
    </citation>
    <scope>NUCLEOTIDE SEQUENCE [LARGE SCALE GENOMIC DNA]</scope>
    <source>
        <strain evidence="2">SL10</strain>
    </source>
</reference>
<dbReference type="Gramene" id="ONIVA03G04650.1">
    <property type="protein sequence ID" value="ONIVA03G04650.1"/>
    <property type="gene ID" value="ONIVA03G04650"/>
</dbReference>
<keyword evidence="1" id="KW-0812">Transmembrane</keyword>
<dbReference type="OMA" id="HALMEPK"/>
<proteinExistence type="predicted"/>
<dbReference type="AlphaFoldDB" id="A0A0E0GH90"/>
<organism evidence="2">
    <name type="scientific">Oryza nivara</name>
    <name type="common">Indian wild rice</name>
    <name type="synonym">Oryza sativa f. spontanea</name>
    <dbReference type="NCBI Taxonomy" id="4536"/>
    <lineage>
        <taxon>Eukaryota</taxon>
        <taxon>Viridiplantae</taxon>
        <taxon>Streptophyta</taxon>
        <taxon>Embryophyta</taxon>
        <taxon>Tracheophyta</taxon>
        <taxon>Spermatophyta</taxon>
        <taxon>Magnoliopsida</taxon>
        <taxon>Liliopsida</taxon>
        <taxon>Poales</taxon>
        <taxon>Poaceae</taxon>
        <taxon>BOP clade</taxon>
        <taxon>Oryzoideae</taxon>
        <taxon>Oryzeae</taxon>
        <taxon>Oryzinae</taxon>
        <taxon>Oryza</taxon>
    </lineage>
</organism>
<reference evidence="2" key="1">
    <citation type="submission" date="2015-04" db="UniProtKB">
        <authorList>
            <consortium name="EnsemblPlants"/>
        </authorList>
    </citation>
    <scope>IDENTIFICATION</scope>
    <source>
        <strain evidence="2">SL10</strain>
    </source>
</reference>
<evidence type="ECO:0000313" key="2">
    <source>
        <dbReference type="EnsemblPlants" id="ONIVA03G04650.1"/>
    </source>
</evidence>
<keyword evidence="1" id="KW-0472">Membrane</keyword>
<evidence type="ECO:0000256" key="1">
    <source>
        <dbReference type="SAM" id="Phobius"/>
    </source>
</evidence>
<keyword evidence="3" id="KW-1185">Reference proteome</keyword>
<keyword evidence="1" id="KW-1133">Transmembrane helix</keyword>
<name>A0A0E0GH90_ORYNI</name>
<protein>
    <submittedName>
        <fullName evidence="2">Uncharacterized protein</fullName>
    </submittedName>
</protein>
<accession>A0A0E0GH90</accession>
<evidence type="ECO:0000313" key="3">
    <source>
        <dbReference type="Proteomes" id="UP000006591"/>
    </source>
</evidence>
<dbReference type="Proteomes" id="UP000006591">
    <property type="component" value="Chromosome 3"/>
</dbReference>
<dbReference type="EnsemblPlants" id="ONIVA03G04650.1">
    <property type="protein sequence ID" value="ONIVA03G04650.1"/>
    <property type="gene ID" value="ONIVA03G04650"/>
</dbReference>